<evidence type="ECO:0000313" key="4">
    <source>
        <dbReference type="Proteomes" id="UP001500280"/>
    </source>
</evidence>
<dbReference type="SUPFAM" id="SSF50475">
    <property type="entry name" value="FMN-binding split barrel"/>
    <property type="match status" value="1"/>
</dbReference>
<dbReference type="InterPro" id="IPR012349">
    <property type="entry name" value="Split_barrel_FMN-bd"/>
</dbReference>
<dbReference type="PANTHER" id="PTHR35176:SF2">
    <property type="entry name" value="F420H(2)-DEPENDENT REDUCTASE RV1155"/>
    <property type="match status" value="1"/>
</dbReference>
<protein>
    <submittedName>
        <fullName evidence="3">TIGR03618 family F420-dependent PPOX class oxidoreductase</fullName>
    </submittedName>
</protein>
<dbReference type="PANTHER" id="PTHR35176">
    <property type="entry name" value="HEME OXYGENASE HI_0854-RELATED"/>
    <property type="match status" value="1"/>
</dbReference>
<proteinExistence type="predicted"/>
<evidence type="ECO:0000313" key="3">
    <source>
        <dbReference type="EMBL" id="GAA1699354.1"/>
    </source>
</evidence>
<dbReference type="Proteomes" id="UP001500280">
    <property type="component" value="Unassembled WGS sequence"/>
</dbReference>
<name>A0ABN2I6U5_9ACTN</name>
<organism evidence="3 4">
    <name type="scientific">Kribbella yunnanensis</name>
    <dbReference type="NCBI Taxonomy" id="190194"/>
    <lineage>
        <taxon>Bacteria</taxon>
        <taxon>Bacillati</taxon>
        <taxon>Actinomycetota</taxon>
        <taxon>Actinomycetes</taxon>
        <taxon>Propionibacteriales</taxon>
        <taxon>Kribbellaceae</taxon>
        <taxon>Kribbella</taxon>
    </lineage>
</organism>
<evidence type="ECO:0000256" key="1">
    <source>
        <dbReference type="ARBA" id="ARBA00023002"/>
    </source>
</evidence>
<comment type="caution">
    <text evidence="3">The sequence shown here is derived from an EMBL/GenBank/DDBJ whole genome shotgun (WGS) entry which is preliminary data.</text>
</comment>
<feature type="domain" description="Pyridoxamine 5'-phosphate oxidase N-terminal" evidence="2">
    <location>
        <begin position="20"/>
        <end position="98"/>
    </location>
</feature>
<dbReference type="EMBL" id="BAAANF010000017">
    <property type="protein sequence ID" value="GAA1699354.1"/>
    <property type="molecule type" value="Genomic_DNA"/>
</dbReference>
<sequence>MDIGAGLERIQALGRQDFWLAVLVTQRRSGEPAASVVNAGVLNHPLTGEPVVAFVARGGTAKLANLRRNPQATLVFRAGWDWTGVTGPVELAGPDDELPGLDAEALRLVLRDIYHAAGGEHPDLDEYDRAMVEDRRTAVFIRPERFTSNPAGADHEEGE</sequence>
<gene>
    <name evidence="3" type="ORF">GCM10009745_52410</name>
</gene>
<accession>A0ABN2I6U5</accession>
<dbReference type="Gene3D" id="2.30.110.10">
    <property type="entry name" value="Electron Transport, Fmn-binding Protein, Chain A"/>
    <property type="match status" value="1"/>
</dbReference>
<dbReference type="InterPro" id="IPR052019">
    <property type="entry name" value="F420H2_bilvrd_red/Heme_oxyg"/>
</dbReference>
<evidence type="ECO:0000259" key="2">
    <source>
        <dbReference type="Pfam" id="PF01243"/>
    </source>
</evidence>
<dbReference type="Pfam" id="PF01243">
    <property type="entry name" value="PNPOx_N"/>
    <property type="match status" value="1"/>
</dbReference>
<dbReference type="RefSeq" id="WP_344157305.1">
    <property type="nucleotide sequence ID" value="NZ_BAAANF010000017.1"/>
</dbReference>
<reference evidence="3 4" key="1">
    <citation type="journal article" date="2019" name="Int. J. Syst. Evol. Microbiol.">
        <title>The Global Catalogue of Microorganisms (GCM) 10K type strain sequencing project: providing services to taxonomists for standard genome sequencing and annotation.</title>
        <authorList>
            <consortium name="The Broad Institute Genomics Platform"/>
            <consortium name="The Broad Institute Genome Sequencing Center for Infectious Disease"/>
            <person name="Wu L."/>
            <person name="Ma J."/>
        </authorList>
    </citation>
    <scope>NUCLEOTIDE SEQUENCE [LARGE SCALE GENOMIC DNA]</scope>
    <source>
        <strain evidence="3 4">JCM 14307</strain>
    </source>
</reference>
<keyword evidence="1" id="KW-0560">Oxidoreductase</keyword>
<keyword evidence="4" id="KW-1185">Reference proteome</keyword>
<dbReference type="InterPro" id="IPR011576">
    <property type="entry name" value="Pyridox_Oxase_N"/>
</dbReference>